<sequence length="108" mass="12514">MNYTRVAAHKPISVKDRCNFMLTLPRNAGIAVLPHRFYCHYQQRLGAQLLFVDAQGDSNRLTLHKGTFAGTMGFYRITDGETIHDKYVGYNIFLELGRCAWIWSVWFL</sequence>
<name>A0ABU6WF75_9FABA</name>
<gene>
    <name evidence="1" type="ORF">PIB30_047372</name>
</gene>
<proteinExistence type="predicted"/>
<protein>
    <submittedName>
        <fullName evidence="1">Uncharacterized protein</fullName>
    </submittedName>
</protein>
<comment type="caution">
    <text evidence="1">The sequence shown here is derived from an EMBL/GenBank/DDBJ whole genome shotgun (WGS) entry which is preliminary data.</text>
</comment>
<dbReference type="EMBL" id="JASCZI010181545">
    <property type="protein sequence ID" value="MED6184427.1"/>
    <property type="molecule type" value="Genomic_DNA"/>
</dbReference>
<keyword evidence="2" id="KW-1185">Reference proteome</keyword>
<dbReference type="Proteomes" id="UP001341840">
    <property type="component" value="Unassembled WGS sequence"/>
</dbReference>
<reference evidence="1 2" key="1">
    <citation type="journal article" date="2023" name="Plants (Basel)">
        <title>Bridging the Gap: Combining Genomics and Transcriptomics Approaches to Understand Stylosanthes scabra, an Orphan Legume from the Brazilian Caatinga.</title>
        <authorList>
            <person name="Ferreira-Neto J.R.C."/>
            <person name="da Silva M.D."/>
            <person name="Binneck E."/>
            <person name="de Melo N.F."/>
            <person name="da Silva R.H."/>
            <person name="de Melo A.L.T.M."/>
            <person name="Pandolfi V."/>
            <person name="Bustamante F.O."/>
            <person name="Brasileiro-Vidal A.C."/>
            <person name="Benko-Iseppon A.M."/>
        </authorList>
    </citation>
    <scope>NUCLEOTIDE SEQUENCE [LARGE SCALE GENOMIC DNA]</scope>
    <source>
        <tissue evidence="1">Leaves</tissue>
    </source>
</reference>
<evidence type="ECO:0000313" key="2">
    <source>
        <dbReference type="Proteomes" id="UP001341840"/>
    </source>
</evidence>
<accession>A0ABU6WF75</accession>
<organism evidence="1 2">
    <name type="scientific">Stylosanthes scabra</name>
    <dbReference type="NCBI Taxonomy" id="79078"/>
    <lineage>
        <taxon>Eukaryota</taxon>
        <taxon>Viridiplantae</taxon>
        <taxon>Streptophyta</taxon>
        <taxon>Embryophyta</taxon>
        <taxon>Tracheophyta</taxon>
        <taxon>Spermatophyta</taxon>
        <taxon>Magnoliopsida</taxon>
        <taxon>eudicotyledons</taxon>
        <taxon>Gunneridae</taxon>
        <taxon>Pentapetalae</taxon>
        <taxon>rosids</taxon>
        <taxon>fabids</taxon>
        <taxon>Fabales</taxon>
        <taxon>Fabaceae</taxon>
        <taxon>Papilionoideae</taxon>
        <taxon>50 kb inversion clade</taxon>
        <taxon>dalbergioids sensu lato</taxon>
        <taxon>Dalbergieae</taxon>
        <taxon>Pterocarpus clade</taxon>
        <taxon>Stylosanthes</taxon>
    </lineage>
</organism>
<evidence type="ECO:0000313" key="1">
    <source>
        <dbReference type="EMBL" id="MED6184427.1"/>
    </source>
</evidence>